<evidence type="ECO:0000313" key="2">
    <source>
        <dbReference type="WBParaSite" id="PS1159_v2.g22933.t1"/>
    </source>
</evidence>
<reference evidence="2" key="1">
    <citation type="submission" date="2022-11" db="UniProtKB">
        <authorList>
            <consortium name="WormBaseParasite"/>
        </authorList>
    </citation>
    <scope>IDENTIFICATION</scope>
</reference>
<protein>
    <submittedName>
        <fullName evidence="2">Suppressor of cytokine signaling 5</fullName>
    </submittedName>
</protein>
<dbReference type="Proteomes" id="UP000887580">
    <property type="component" value="Unplaced"/>
</dbReference>
<sequence>MKIKIFRRNISPKPSEVSAVHGFADVNGQEPSSSSTTTTAKINGDSKKKLRGKRTSRNPALCPFSPSVSVSGSEDDEPKPETESSSNAFLRVARELCSRFTSSQSTESSTSTSNALTRRSTVTTNAAATSNEAFLHTFTEILSNPALGSPAERAEAAVNIIHSTIEYTNVLVPDMISITSATYYWGMMDRYEAERLLEGKPEGTFLLRDSAQINYLFSVSFRRYQRTLHARIEHINGIYSFDIHDDAYHRAEKINDLVENYKDPKQCLFYEPQLSLPLKRDFAFDLKHLCRAVITNHTTYENVSSLPLPPTLKKYLREYHFKQPIRVTDHDV</sequence>
<evidence type="ECO:0000313" key="1">
    <source>
        <dbReference type="Proteomes" id="UP000887580"/>
    </source>
</evidence>
<accession>A0AC35G2R7</accession>
<dbReference type="WBParaSite" id="PS1159_v2.g22933.t1">
    <property type="protein sequence ID" value="PS1159_v2.g22933.t1"/>
    <property type="gene ID" value="PS1159_v2.g22933"/>
</dbReference>
<organism evidence="1 2">
    <name type="scientific">Panagrolaimus sp. PS1159</name>
    <dbReference type="NCBI Taxonomy" id="55785"/>
    <lineage>
        <taxon>Eukaryota</taxon>
        <taxon>Metazoa</taxon>
        <taxon>Ecdysozoa</taxon>
        <taxon>Nematoda</taxon>
        <taxon>Chromadorea</taxon>
        <taxon>Rhabditida</taxon>
        <taxon>Tylenchina</taxon>
        <taxon>Panagrolaimomorpha</taxon>
        <taxon>Panagrolaimoidea</taxon>
        <taxon>Panagrolaimidae</taxon>
        <taxon>Panagrolaimus</taxon>
    </lineage>
</organism>
<proteinExistence type="predicted"/>
<name>A0AC35G2R7_9BILA</name>